<reference evidence="2 3" key="1">
    <citation type="submission" date="2024-03" db="EMBL/GenBank/DDBJ databases">
        <title>Human intestinal bacterial collection.</title>
        <authorList>
            <person name="Pauvert C."/>
            <person name="Hitch T.C.A."/>
            <person name="Clavel T."/>
        </authorList>
    </citation>
    <scope>NUCLEOTIDE SEQUENCE [LARGE SCALE GENOMIC DNA]</scope>
    <source>
        <strain evidence="2 3">CLA-SR-H024</strain>
    </source>
</reference>
<feature type="transmembrane region" description="Helical" evidence="1">
    <location>
        <begin position="24"/>
        <end position="46"/>
    </location>
</feature>
<keyword evidence="1" id="KW-1133">Transmembrane helix</keyword>
<keyword evidence="1" id="KW-0812">Transmembrane</keyword>
<comment type="caution">
    <text evidence="2">The sequence shown here is derived from an EMBL/GenBank/DDBJ whole genome shotgun (WGS) entry which is preliminary data.</text>
</comment>
<feature type="transmembrane region" description="Helical" evidence="1">
    <location>
        <begin position="141"/>
        <end position="163"/>
    </location>
</feature>
<gene>
    <name evidence="2" type="ORF">WMO63_17505</name>
</gene>
<name>A0ABV1F279_9BACI</name>
<protein>
    <submittedName>
        <fullName evidence="2">Uncharacterized protein</fullName>
    </submittedName>
</protein>
<keyword evidence="3" id="KW-1185">Reference proteome</keyword>
<feature type="transmembrane region" description="Helical" evidence="1">
    <location>
        <begin position="175"/>
        <end position="204"/>
    </location>
</feature>
<keyword evidence="1" id="KW-0472">Membrane</keyword>
<dbReference type="EMBL" id="JBBMFN010000052">
    <property type="protein sequence ID" value="MEQ2467454.1"/>
    <property type="molecule type" value="Genomic_DNA"/>
</dbReference>
<evidence type="ECO:0000313" key="2">
    <source>
        <dbReference type="EMBL" id="MEQ2467454.1"/>
    </source>
</evidence>
<accession>A0ABV1F279</accession>
<proteinExistence type="predicted"/>
<evidence type="ECO:0000256" key="1">
    <source>
        <dbReference type="SAM" id="Phobius"/>
    </source>
</evidence>
<evidence type="ECO:0000313" key="3">
    <source>
        <dbReference type="Proteomes" id="UP001465426"/>
    </source>
</evidence>
<dbReference type="RefSeq" id="WP_284561320.1">
    <property type="nucleotide sequence ID" value="NZ_JBBMFN010000052.1"/>
</dbReference>
<dbReference type="Proteomes" id="UP001465426">
    <property type="component" value="Unassembled WGS sequence"/>
</dbReference>
<sequence length="264" mass="30231">MILVDSKYWVLGVGKFHLEFDNLLLFWLLLVFMKTTFLLSSGIFGFHSLDENFSPISQSFGSLCLGHSERFSVTFSCFFSCFRAQRTLLCYLFLLLLLLLGSENASLLPFSASSLAFGLRERFSITFFCFFSCFRAQRTLLCYLFLLLLLLSGSENASLLPFSAPSLAFGLRERFSVTFSCFFSCFWAQRTLLCYLFLLFLLLLGSENGSLLPFSASSLAFGLREHFSVTFFCSFGFHLLNEHHFSLLSQIFSFHPLMNTYFLL</sequence>
<organism evidence="2 3">
    <name type="scientific">Niallia hominis</name>
    <dbReference type="NCBI Taxonomy" id="3133173"/>
    <lineage>
        <taxon>Bacteria</taxon>
        <taxon>Bacillati</taxon>
        <taxon>Bacillota</taxon>
        <taxon>Bacilli</taxon>
        <taxon>Bacillales</taxon>
        <taxon>Bacillaceae</taxon>
        <taxon>Niallia</taxon>
    </lineage>
</organism>
<feature type="transmembrane region" description="Helical" evidence="1">
    <location>
        <begin position="88"/>
        <end position="108"/>
    </location>
</feature>